<evidence type="ECO:0000256" key="3">
    <source>
        <dbReference type="ARBA" id="ARBA00038502"/>
    </source>
</evidence>
<keyword evidence="1" id="KW-0808">Transferase</keyword>
<sequence>MQEIQDKDQHPEVSELIRTRQEDQATGSEASPRLQHPMPDIQLIRPDHAPALLAFEQENRAYFAASVPDRGDEFFAEFDTRYAQLLEWQAAGTDYFHLLVTEGGEVVGRVNLFKVADGSAELGYRIAQKAVGQGLATAAVRQVRELAATEYGLTRLRARVRLDNPASRKVLERNGFVAVGELTLNDKPAISYICELR</sequence>
<dbReference type="InterPro" id="IPR051531">
    <property type="entry name" value="N-acetyltransferase"/>
</dbReference>
<protein>
    <recommendedName>
        <fullName evidence="5">N-acetyltransferase domain-containing protein</fullName>
    </recommendedName>
</protein>
<comment type="caution">
    <text evidence="6">The sequence shown here is derived from an EMBL/GenBank/DDBJ whole genome shotgun (WGS) entry which is preliminary data.</text>
</comment>
<dbReference type="EMBL" id="BIFQ01000002">
    <property type="protein sequence ID" value="GCE08262.1"/>
    <property type="molecule type" value="Genomic_DNA"/>
</dbReference>
<feature type="compositionally biased region" description="Basic and acidic residues" evidence="4">
    <location>
        <begin position="1"/>
        <end position="23"/>
    </location>
</feature>
<evidence type="ECO:0000256" key="2">
    <source>
        <dbReference type="ARBA" id="ARBA00023315"/>
    </source>
</evidence>
<dbReference type="Proteomes" id="UP000287224">
    <property type="component" value="Unassembled WGS sequence"/>
</dbReference>
<dbReference type="GO" id="GO:0005737">
    <property type="term" value="C:cytoplasm"/>
    <property type="evidence" value="ECO:0007669"/>
    <property type="project" value="TreeGrafter"/>
</dbReference>
<organism evidence="6 7">
    <name type="scientific">Dictyobacter aurantiacus</name>
    <dbReference type="NCBI Taxonomy" id="1936993"/>
    <lineage>
        <taxon>Bacteria</taxon>
        <taxon>Bacillati</taxon>
        <taxon>Chloroflexota</taxon>
        <taxon>Ktedonobacteria</taxon>
        <taxon>Ktedonobacterales</taxon>
        <taxon>Dictyobacteraceae</taxon>
        <taxon>Dictyobacter</taxon>
    </lineage>
</organism>
<dbReference type="PANTHER" id="PTHR43792:SF8">
    <property type="entry name" value="[RIBOSOMAL PROTEIN US5]-ALANINE N-ACETYLTRANSFERASE"/>
    <property type="match status" value="1"/>
</dbReference>
<evidence type="ECO:0000256" key="4">
    <source>
        <dbReference type="SAM" id="MobiDB-lite"/>
    </source>
</evidence>
<name>A0A401ZN28_9CHLR</name>
<gene>
    <name evidence="6" type="ORF">KDAU_55910</name>
</gene>
<dbReference type="GO" id="GO:0008999">
    <property type="term" value="F:protein-N-terminal-alanine acetyltransferase activity"/>
    <property type="evidence" value="ECO:0007669"/>
    <property type="project" value="TreeGrafter"/>
</dbReference>
<feature type="region of interest" description="Disordered" evidence="4">
    <location>
        <begin position="1"/>
        <end position="36"/>
    </location>
</feature>
<evidence type="ECO:0000313" key="7">
    <source>
        <dbReference type="Proteomes" id="UP000287224"/>
    </source>
</evidence>
<dbReference type="PROSITE" id="PS51186">
    <property type="entry name" value="GNAT"/>
    <property type="match status" value="1"/>
</dbReference>
<dbReference type="Pfam" id="PF13302">
    <property type="entry name" value="Acetyltransf_3"/>
    <property type="match status" value="1"/>
</dbReference>
<dbReference type="SUPFAM" id="SSF55729">
    <property type="entry name" value="Acyl-CoA N-acyltransferases (Nat)"/>
    <property type="match status" value="1"/>
</dbReference>
<accession>A0A401ZN28</accession>
<dbReference type="InterPro" id="IPR016181">
    <property type="entry name" value="Acyl_CoA_acyltransferase"/>
</dbReference>
<dbReference type="InterPro" id="IPR000182">
    <property type="entry name" value="GNAT_dom"/>
</dbReference>
<dbReference type="PANTHER" id="PTHR43792">
    <property type="entry name" value="GNAT FAMILY, PUTATIVE (AFU_ORTHOLOGUE AFUA_3G00765)-RELATED-RELATED"/>
    <property type="match status" value="1"/>
</dbReference>
<keyword evidence="7" id="KW-1185">Reference proteome</keyword>
<evidence type="ECO:0000256" key="1">
    <source>
        <dbReference type="ARBA" id="ARBA00022679"/>
    </source>
</evidence>
<reference evidence="7" key="1">
    <citation type="submission" date="2018-12" db="EMBL/GenBank/DDBJ databases">
        <title>Tengunoibacter tsumagoiensis gen. nov., sp. nov., Dictyobacter kobayashii sp. nov., D. alpinus sp. nov., and D. joshuensis sp. nov. and description of Dictyobacteraceae fam. nov. within the order Ktedonobacterales isolated from Tengu-no-mugimeshi.</title>
        <authorList>
            <person name="Wang C.M."/>
            <person name="Zheng Y."/>
            <person name="Sakai Y."/>
            <person name="Toyoda A."/>
            <person name="Minakuchi Y."/>
            <person name="Abe K."/>
            <person name="Yokota A."/>
            <person name="Yabe S."/>
        </authorList>
    </citation>
    <scope>NUCLEOTIDE SEQUENCE [LARGE SCALE GENOMIC DNA]</scope>
    <source>
        <strain evidence="7">S-27</strain>
    </source>
</reference>
<comment type="similarity">
    <text evidence="3">Belongs to the acetyltransferase family. RimJ subfamily.</text>
</comment>
<dbReference type="Gene3D" id="3.40.630.30">
    <property type="match status" value="1"/>
</dbReference>
<feature type="domain" description="N-acetyltransferase" evidence="5">
    <location>
        <begin position="39"/>
        <end position="197"/>
    </location>
</feature>
<evidence type="ECO:0000259" key="5">
    <source>
        <dbReference type="PROSITE" id="PS51186"/>
    </source>
</evidence>
<dbReference type="AlphaFoldDB" id="A0A401ZN28"/>
<proteinExistence type="inferred from homology"/>
<keyword evidence="2" id="KW-0012">Acyltransferase</keyword>
<evidence type="ECO:0000313" key="6">
    <source>
        <dbReference type="EMBL" id="GCE08262.1"/>
    </source>
</evidence>